<protein>
    <submittedName>
        <fullName evidence="1">Uncharacterized protein</fullName>
    </submittedName>
</protein>
<evidence type="ECO:0000313" key="2">
    <source>
        <dbReference type="Proteomes" id="UP000013148"/>
    </source>
</evidence>
<dbReference type="InterPro" id="IPR036322">
    <property type="entry name" value="WD40_repeat_dom_sf"/>
</dbReference>
<keyword evidence="2" id="KW-1185">Reference proteome</keyword>
<gene>
    <name evidence="1" type="ORF">F964_03308</name>
</gene>
<name>N8Y9P3_ACIGI</name>
<dbReference type="Proteomes" id="UP000013148">
    <property type="component" value="Unassembled WGS sequence"/>
</dbReference>
<organism evidence="1 2">
    <name type="scientific">Acinetobacter guillouiae NIPH 991</name>
    <dbReference type="NCBI Taxonomy" id="1217656"/>
    <lineage>
        <taxon>Bacteria</taxon>
        <taxon>Pseudomonadati</taxon>
        <taxon>Pseudomonadota</taxon>
        <taxon>Gammaproteobacteria</taxon>
        <taxon>Moraxellales</taxon>
        <taxon>Moraxellaceae</taxon>
        <taxon>Acinetobacter</taxon>
    </lineage>
</organism>
<evidence type="ECO:0000313" key="1">
    <source>
        <dbReference type="EMBL" id="ENV16373.1"/>
    </source>
</evidence>
<dbReference type="SUPFAM" id="SSF50978">
    <property type="entry name" value="WD40 repeat-like"/>
    <property type="match status" value="1"/>
</dbReference>
<comment type="caution">
    <text evidence="1">The sequence shown here is derived from an EMBL/GenBank/DDBJ whole genome shotgun (WGS) entry which is preliminary data.</text>
</comment>
<sequence>MSRTPISFTSGCAISADNYYLSANIDDYDAWDQFTKTLIYKHKQLEKWQELDLDGWKVLSVTYQKRNNHATVICLDKEGDVGIFQENNNEYQSIREKQESKIYGQFNQIRVINNNLYVCGSGGQVYKNNNKKWGPVGHGFEEQPLEVSPNDFSFLEYDADFGFQKNLYDINGFDESSIYVCGTKGGNGFIAFFDGNSWVEIDRITPSALSSITLCPDNKNILIAGDYGTLLKGNVKDGFENLKDMSINFAFYDAIYYKDNIYIASENGLYIYKNRKFYLVPELSNLKGVISVEEKEDILWVLSYKKLIRYNGFFWEVIDYLDNDKIETESIISIKSGDKCPKSGYWFTVAKENSRQYFEKGNVFPNIKSDWGDVYWQFDGED</sequence>
<accession>N8Y9P3</accession>
<dbReference type="AlphaFoldDB" id="N8Y9P3"/>
<dbReference type="HOGENOM" id="CLU_067991_0_0_6"/>
<dbReference type="EMBL" id="APPJ01000012">
    <property type="protein sequence ID" value="ENV16373.1"/>
    <property type="molecule type" value="Genomic_DNA"/>
</dbReference>
<dbReference type="RefSeq" id="WP_004821885.1">
    <property type="nucleotide sequence ID" value="NZ_KB849456.1"/>
</dbReference>
<dbReference type="eggNOG" id="COG5620">
    <property type="taxonomic scope" value="Bacteria"/>
</dbReference>
<reference evidence="1 2" key="1">
    <citation type="submission" date="2013-02" db="EMBL/GenBank/DDBJ databases">
        <title>The Genome Sequence of Acinetobacter guillouiae NIPH 991.</title>
        <authorList>
            <consortium name="The Broad Institute Genome Sequencing Platform"/>
            <consortium name="The Broad Institute Genome Sequencing Center for Infectious Disease"/>
            <person name="Cerqueira G."/>
            <person name="Feldgarden M."/>
            <person name="Courvalin P."/>
            <person name="Perichon B."/>
            <person name="Grillot-Courvalin C."/>
            <person name="Clermont D."/>
            <person name="Rocha E."/>
            <person name="Yoon E.-J."/>
            <person name="Nemec A."/>
            <person name="Walker B."/>
            <person name="Young S.K."/>
            <person name="Zeng Q."/>
            <person name="Gargeya S."/>
            <person name="Fitzgerald M."/>
            <person name="Haas B."/>
            <person name="Abouelleil A."/>
            <person name="Alvarado L."/>
            <person name="Arachchi H.M."/>
            <person name="Berlin A.M."/>
            <person name="Chapman S.B."/>
            <person name="Dewar J."/>
            <person name="Goldberg J."/>
            <person name="Griggs A."/>
            <person name="Gujja S."/>
            <person name="Hansen M."/>
            <person name="Howarth C."/>
            <person name="Imamovic A."/>
            <person name="Larimer J."/>
            <person name="McCowan C."/>
            <person name="Murphy C."/>
            <person name="Neiman D."/>
            <person name="Pearson M."/>
            <person name="Priest M."/>
            <person name="Roberts A."/>
            <person name="Saif S."/>
            <person name="Shea T."/>
            <person name="Sisk P."/>
            <person name="Sykes S."/>
            <person name="Wortman J."/>
            <person name="Nusbaum C."/>
            <person name="Birren B."/>
        </authorList>
    </citation>
    <scope>NUCLEOTIDE SEQUENCE [LARGE SCALE GENOMIC DNA]</scope>
    <source>
        <strain evidence="1 2">NIPH 991</strain>
    </source>
</reference>
<dbReference type="PATRIC" id="fig|1217656.3.peg.3252"/>
<proteinExistence type="predicted"/>